<keyword evidence="3" id="KW-1185">Reference proteome</keyword>
<protein>
    <submittedName>
        <fullName evidence="2">Uncharacterized protein</fullName>
    </submittedName>
</protein>
<dbReference type="AlphaFoldDB" id="A0A444U8F2"/>
<dbReference type="EMBL" id="SCEB01215076">
    <property type="protein sequence ID" value="RXM31475.1"/>
    <property type="molecule type" value="Genomic_DNA"/>
</dbReference>
<feature type="compositionally biased region" description="Basic and acidic residues" evidence="1">
    <location>
        <begin position="488"/>
        <end position="497"/>
    </location>
</feature>
<feature type="region of interest" description="Disordered" evidence="1">
    <location>
        <begin position="29"/>
        <end position="56"/>
    </location>
</feature>
<feature type="region of interest" description="Disordered" evidence="1">
    <location>
        <begin position="488"/>
        <end position="517"/>
    </location>
</feature>
<proteinExistence type="predicted"/>
<gene>
    <name evidence="2" type="ORF">EOD39_6939</name>
</gene>
<feature type="region of interest" description="Disordered" evidence="1">
    <location>
        <begin position="272"/>
        <end position="326"/>
    </location>
</feature>
<organism evidence="2 3">
    <name type="scientific">Acipenser ruthenus</name>
    <name type="common">Sterlet sturgeon</name>
    <dbReference type="NCBI Taxonomy" id="7906"/>
    <lineage>
        <taxon>Eukaryota</taxon>
        <taxon>Metazoa</taxon>
        <taxon>Chordata</taxon>
        <taxon>Craniata</taxon>
        <taxon>Vertebrata</taxon>
        <taxon>Euteleostomi</taxon>
        <taxon>Actinopterygii</taxon>
        <taxon>Chondrostei</taxon>
        <taxon>Acipenseriformes</taxon>
        <taxon>Acipenseridae</taxon>
        <taxon>Acipenser</taxon>
    </lineage>
</organism>
<comment type="caution">
    <text evidence="2">The sequence shown here is derived from an EMBL/GenBank/DDBJ whole genome shotgun (WGS) entry which is preliminary data.</text>
</comment>
<evidence type="ECO:0000256" key="1">
    <source>
        <dbReference type="SAM" id="MobiDB-lite"/>
    </source>
</evidence>
<feature type="compositionally biased region" description="Polar residues" evidence="1">
    <location>
        <begin position="235"/>
        <end position="244"/>
    </location>
</feature>
<feature type="compositionally biased region" description="Polar residues" evidence="1">
    <location>
        <begin position="32"/>
        <end position="42"/>
    </location>
</feature>
<feature type="region of interest" description="Disordered" evidence="1">
    <location>
        <begin position="214"/>
        <end position="244"/>
    </location>
</feature>
<evidence type="ECO:0000313" key="3">
    <source>
        <dbReference type="Proteomes" id="UP000289886"/>
    </source>
</evidence>
<feature type="compositionally biased region" description="Basic and acidic residues" evidence="1">
    <location>
        <begin position="307"/>
        <end position="326"/>
    </location>
</feature>
<dbReference type="Proteomes" id="UP000289886">
    <property type="component" value="Unassembled WGS sequence"/>
</dbReference>
<evidence type="ECO:0000313" key="2">
    <source>
        <dbReference type="EMBL" id="RXM31475.1"/>
    </source>
</evidence>
<reference evidence="2 3" key="1">
    <citation type="submission" date="2019-01" db="EMBL/GenBank/DDBJ databases">
        <title>Draft Genome and Complete Hox-Cluster Characterization of the Sterlet Sturgeon (Acipenser ruthenus).</title>
        <authorList>
            <person name="Wei Q."/>
        </authorList>
    </citation>
    <scope>NUCLEOTIDE SEQUENCE [LARGE SCALE GENOMIC DNA]</scope>
    <source>
        <strain evidence="2">WHYD16114868_AA</strain>
        <tissue evidence="2">Blood</tissue>
    </source>
</reference>
<accession>A0A444U8F2</accession>
<feature type="compositionally biased region" description="Basic and acidic residues" evidence="1">
    <location>
        <begin position="505"/>
        <end position="517"/>
    </location>
</feature>
<name>A0A444U8F2_ACIRT</name>
<feature type="region of interest" description="Disordered" evidence="1">
    <location>
        <begin position="357"/>
        <end position="379"/>
    </location>
</feature>
<feature type="region of interest" description="Disordered" evidence="1">
    <location>
        <begin position="570"/>
        <end position="611"/>
    </location>
</feature>
<feature type="compositionally biased region" description="Basic and acidic residues" evidence="1">
    <location>
        <begin position="280"/>
        <end position="292"/>
    </location>
</feature>
<sequence>MSIQSFEVYSREPLPVPVIVCNGGTGRDGSVQRLSATSQRQTTYKEMHEENDADEEVEGEVVCYIHYDEMEQAPGPAAQSASFQSHSSDSCSIHTCRSRAPTSSSYQSVEDLKAMLQVPPQAFGTEYNDTASQTTENTARPEVQHILEHYRTEHKESGHNIAGLDRSSNFNSNATMKLEKFFNGKLKAASHSPDPAKSCDNETGLYENVDEAFEDESAPCPPAAHSSRSHKQKTSHCFSVSPNNLAHSPSLERIRMMMDKTHHVQHLQAQFEKQIQTSKRQQEREKRIWSREKVKHMTLSSRPKGTRVKDKSKAKAKGKRSDERISCQEQVIPRAWTTEVQGRRKVRKSEWLELPVDDQHERRNARTGPQTSQKTALLHSQGMRSPGLEMSGLMQKHMEFCKACNLAEHLDSCSSKWCIGDRHQQRAEKGMRSMKRRSKEKDLEVQRWIEKCASEDSRRSRSSNKYTDCHKGLKQACACDTCHTLDKKRGRSREAPRKSYQNLRESQEYGHQHYERPKASRSWINVIPQAERDSQYRENMPKVSSSSSHDLLDIPEGLYFCSNCKKGQQGSHVQHQLQPQPQPQPKPRPKHYQYHPNTTTPMSRGRSRGQLGVPEPVTSLQWLTQKMRETDQVKSITGVFERRARKDAELLERERLTELFKMLELNKSQKDRRGEDHRCNLTQHRVREEQQRYKEKPKAHQHVCCRDRRNEDITRLQEQTCYSHSHNHSQRHRGNYISS</sequence>